<dbReference type="SUPFAM" id="SSF54695">
    <property type="entry name" value="POZ domain"/>
    <property type="match status" value="1"/>
</dbReference>
<reference evidence="3" key="1">
    <citation type="submission" date="2014-07" db="EMBL/GenBank/DDBJ databases">
        <authorList>
            <person name="Martin A.A"/>
            <person name="De Silva N."/>
        </authorList>
    </citation>
    <scope>NUCLEOTIDE SEQUENCE</scope>
</reference>
<dbReference type="InterPro" id="IPR008974">
    <property type="entry name" value="TRAF-like"/>
</dbReference>
<dbReference type="Gene3D" id="1.25.40.420">
    <property type="match status" value="1"/>
</dbReference>
<dbReference type="Gene3D" id="2.60.210.10">
    <property type="entry name" value="Apoptosis, Tumor Necrosis Factor Receptor Associated Protein 2, Chain A"/>
    <property type="match status" value="3"/>
</dbReference>
<dbReference type="PROSITE" id="PS50144">
    <property type="entry name" value="MATH"/>
    <property type="match status" value="3"/>
</dbReference>
<dbReference type="SUPFAM" id="SSF49599">
    <property type="entry name" value="TRAF domain-like"/>
    <property type="match status" value="3"/>
</dbReference>
<dbReference type="InterPro" id="IPR002083">
    <property type="entry name" value="MATH/TRAF_dom"/>
</dbReference>
<protein>
    <submittedName>
        <fullName evidence="4">Speckle-type POZ protein-like (inferred by orthology to a human protein)</fullName>
    </submittedName>
</protein>
<dbReference type="PROSITE" id="PS50097">
    <property type="entry name" value="BTB"/>
    <property type="match status" value="1"/>
</dbReference>
<name>A0A0K0F3D5_STRVS</name>
<dbReference type="WBParaSite" id="SVE_0331800.1">
    <property type="protein sequence ID" value="SVE_0331800.1"/>
    <property type="gene ID" value="SVE_0331800"/>
</dbReference>
<reference evidence="4" key="2">
    <citation type="submission" date="2015-08" db="UniProtKB">
        <authorList>
            <consortium name="WormBaseParasite"/>
        </authorList>
    </citation>
    <scope>IDENTIFICATION</scope>
</reference>
<sequence length="664" mass="77179">MFCEDSKAYDDIYSAFQLDVTNFKYKYTIENFSLRPENTGEEIISPTFVVGSKERSKWCLWVYPNGLWSSNNVKVFLVLLEPYKVHAKVKFAILNDKEEKKRVFRDYGSAIRNDYAFPYDVEKDFLPDESNGLLVNDKLTILCEIEHIYFESGNHENRKPFDVFNTNQTDNYFKYIYTIENFSLRPEKTGEKIISPTFVVGSKERSEWCLHIYPNGKYSYGVVSVFLVLLKPDEVAALYKCSFLNNSGLKKYVNTKYKSFLKGCEYFCVCSIERYSLLNESNDLLFNDKLTILCEAKITELKFTTHKNSIPYDVFYTNQTDVTNFKYKYTIQNFSQYFAYTGEKIVSPTFIIGDKERSEWCLLVYPNSYNEESKGYVSVGLIMLKPDKAKVKFSLSILNDKKEEENVKFVTESEDFVKDMGLGFSQFVKRDFLLNESNGLLNNNKLTIQCEAYISDLKTENHDNPQTSMNISIPQSKLSFDYGNLYDSSSFYDCVIKVEDKEIKAQKAILAVRSPAFHEIFTSASDESQTNIIEIKDFNVKVVENMLKFIYNDEVSDIEDMANEIFEIANKYKLDRLKAISEQSMCDSLTTDNVLERFALSDKYPTERLKKCCEELILKNMECLKKTKDWKKYIHSNPSLLGRLLFKSNNISSTESSSEDEKKE</sequence>
<organism evidence="3 4">
    <name type="scientific">Strongyloides venezuelensis</name>
    <name type="common">Threadworm</name>
    <dbReference type="NCBI Taxonomy" id="75913"/>
    <lineage>
        <taxon>Eukaryota</taxon>
        <taxon>Metazoa</taxon>
        <taxon>Ecdysozoa</taxon>
        <taxon>Nematoda</taxon>
        <taxon>Chromadorea</taxon>
        <taxon>Rhabditida</taxon>
        <taxon>Tylenchina</taxon>
        <taxon>Panagrolaimomorpha</taxon>
        <taxon>Strongyloidoidea</taxon>
        <taxon>Strongyloididae</taxon>
        <taxon>Strongyloides</taxon>
    </lineage>
</organism>
<evidence type="ECO:0000259" key="1">
    <source>
        <dbReference type="PROSITE" id="PS50097"/>
    </source>
</evidence>
<dbReference type="GO" id="GO:0016567">
    <property type="term" value="P:protein ubiquitination"/>
    <property type="evidence" value="ECO:0007669"/>
    <property type="project" value="InterPro"/>
</dbReference>
<feature type="domain" description="MATH" evidence="2">
    <location>
        <begin position="172"/>
        <end position="296"/>
    </location>
</feature>
<evidence type="ECO:0000259" key="2">
    <source>
        <dbReference type="PROSITE" id="PS50144"/>
    </source>
</evidence>
<dbReference type="STRING" id="75913.A0A0K0F3D5"/>
<dbReference type="AlphaFoldDB" id="A0A0K0F3D5"/>
<dbReference type="PANTHER" id="PTHR26379">
    <property type="entry name" value="BTB/POZ AND MATH DOMAIN-CONTAINING PROTEIN 1"/>
    <property type="match status" value="1"/>
</dbReference>
<feature type="domain" description="BTB" evidence="1">
    <location>
        <begin position="492"/>
        <end position="559"/>
    </location>
</feature>
<dbReference type="Gene3D" id="3.30.710.10">
    <property type="entry name" value="Potassium Channel Kv1.1, Chain A"/>
    <property type="match status" value="1"/>
</dbReference>
<dbReference type="InterPro" id="IPR045005">
    <property type="entry name" value="BPM1-6"/>
</dbReference>
<dbReference type="InterPro" id="IPR000210">
    <property type="entry name" value="BTB/POZ_dom"/>
</dbReference>
<evidence type="ECO:0000313" key="4">
    <source>
        <dbReference type="WBParaSite" id="SVE_0331800.1"/>
    </source>
</evidence>
<dbReference type="Pfam" id="PF22486">
    <property type="entry name" value="MATH_2"/>
    <property type="match status" value="3"/>
</dbReference>
<dbReference type="PANTHER" id="PTHR26379:SF187">
    <property type="entry name" value="OS07G0655300 PROTEIN"/>
    <property type="match status" value="1"/>
</dbReference>
<keyword evidence="3" id="KW-1185">Reference proteome</keyword>
<dbReference type="Proteomes" id="UP000035680">
    <property type="component" value="Unassembled WGS sequence"/>
</dbReference>
<accession>A0A0K0F3D5</accession>
<dbReference type="InterPro" id="IPR011333">
    <property type="entry name" value="SKP1/BTB/POZ_sf"/>
</dbReference>
<evidence type="ECO:0000313" key="3">
    <source>
        <dbReference type="Proteomes" id="UP000035680"/>
    </source>
</evidence>
<dbReference type="Pfam" id="PF00651">
    <property type="entry name" value="BTB"/>
    <property type="match status" value="1"/>
</dbReference>
<feature type="domain" description="MATH" evidence="2">
    <location>
        <begin position="324"/>
        <end position="452"/>
    </location>
</feature>
<feature type="domain" description="MATH" evidence="2">
    <location>
        <begin position="22"/>
        <end position="145"/>
    </location>
</feature>
<dbReference type="SMART" id="SM00225">
    <property type="entry name" value="BTB"/>
    <property type="match status" value="1"/>
</dbReference>
<proteinExistence type="predicted"/>